<reference evidence="1 2" key="1">
    <citation type="submission" date="2018-10" db="EMBL/GenBank/DDBJ databases">
        <title>Phylogenomics of Brevibacillus.</title>
        <authorList>
            <person name="Dunlap C."/>
        </authorList>
    </citation>
    <scope>NUCLEOTIDE SEQUENCE [LARGE SCALE GENOMIC DNA]</scope>
    <source>
        <strain evidence="1 2">JCM 12215</strain>
    </source>
</reference>
<evidence type="ECO:0000313" key="1">
    <source>
        <dbReference type="EMBL" id="RNB75247.1"/>
    </source>
</evidence>
<protein>
    <submittedName>
        <fullName evidence="1">Uncharacterized protein</fullName>
    </submittedName>
</protein>
<organism evidence="1 2">
    <name type="scientific">Brevibacillus invocatus</name>
    <dbReference type="NCBI Taxonomy" id="173959"/>
    <lineage>
        <taxon>Bacteria</taxon>
        <taxon>Bacillati</taxon>
        <taxon>Bacillota</taxon>
        <taxon>Bacilli</taxon>
        <taxon>Bacillales</taxon>
        <taxon>Paenibacillaceae</taxon>
        <taxon>Brevibacillus</taxon>
    </lineage>
</organism>
<accession>A0A3M8CIQ9</accession>
<evidence type="ECO:0000313" key="2">
    <source>
        <dbReference type="Proteomes" id="UP000282028"/>
    </source>
</evidence>
<name>A0A3M8CIQ9_9BACL</name>
<dbReference type="EMBL" id="RHHR01000010">
    <property type="protein sequence ID" value="RNB75247.1"/>
    <property type="molecule type" value="Genomic_DNA"/>
</dbReference>
<gene>
    <name evidence="1" type="ORF">EDM52_06545</name>
</gene>
<dbReference type="AlphaFoldDB" id="A0A3M8CIQ9"/>
<keyword evidence="2" id="KW-1185">Reference proteome</keyword>
<proteinExistence type="predicted"/>
<sequence>MAYQSFRPKELFRNKMAIPFHFDDKKTSFCLIMSDAGFAFPPQIRYFSSLFSRYVVCPAFRKAHHTRFAFQFLTIRKLGYAKLLAEP</sequence>
<dbReference type="Proteomes" id="UP000282028">
    <property type="component" value="Unassembled WGS sequence"/>
</dbReference>
<comment type="caution">
    <text evidence="1">The sequence shown here is derived from an EMBL/GenBank/DDBJ whole genome shotgun (WGS) entry which is preliminary data.</text>
</comment>